<evidence type="ECO:0000256" key="2">
    <source>
        <dbReference type="SAM" id="Phobius"/>
    </source>
</evidence>
<dbReference type="RefSeq" id="YP_009482434.1">
    <property type="nucleotide sequence ID" value="NC_037666.1"/>
</dbReference>
<feature type="transmembrane region" description="Helical" evidence="2">
    <location>
        <begin position="189"/>
        <end position="213"/>
    </location>
</feature>
<organism evidence="3">
    <name type="scientific">Pandoravirus neocaledonia</name>
    <dbReference type="NCBI Taxonomy" id="2107708"/>
    <lineage>
        <taxon>Viruses</taxon>
        <taxon>Pandoravirus</taxon>
    </lineage>
</organism>
<feature type="compositionally biased region" description="Basic residues" evidence="1">
    <location>
        <begin position="72"/>
        <end position="103"/>
    </location>
</feature>
<keyword evidence="2" id="KW-0472">Membrane</keyword>
<keyword evidence="2" id="KW-1133">Transmembrane helix</keyword>
<evidence type="ECO:0000313" key="3">
    <source>
        <dbReference type="EMBL" id="AVK76431.1"/>
    </source>
</evidence>
<feature type="region of interest" description="Disordered" evidence="1">
    <location>
        <begin position="1"/>
        <end position="32"/>
    </location>
</feature>
<sequence>MGLFGGQSKCTHTHTQKEKRTSRSKQSHSAKAFDRINFSHPLLVFLRDIALFCRTTGETAKKRQGKALSIKQKTHKGKRHQKRSTASRPPARRLSSHRPKKKEKQRDDARACGRREKSRQAMPTPTNDAPPLAFGDYLVGRLSRPIEASALGVVYMLFLLVGGWIPLWAGHVITTRAMSAACSLVGATWLARGTVFHAVGVGLPGVVLFLGMLRCDHDRLVRAWRATPLPHRPPI</sequence>
<feature type="transmembrane region" description="Helical" evidence="2">
    <location>
        <begin position="150"/>
        <end position="169"/>
    </location>
</feature>
<dbReference type="Proteomes" id="UP000249287">
    <property type="component" value="Segment"/>
</dbReference>
<dbReference type="KEGG" id="vg:36843144"/>
<accession>A0A2U7UD88</accession>
<protein>
    <submittedName>
        <fullName evidence="3">Uncharacterized protein</fullName>
    </submittedName>
</protein>
<gene>
    <name evidence="3" type="ORF">pneo_cds_824</name>
</gene>
<feature type="compositionally biased region" description="Basic and acidic residues" evidence="1">
    <location>
        <begin position="104"/>
        <end position="119"/>
    </location>
</feature>
<reference evidence="3" key="1">
    <citation type="journal article" date="2018" name="Nat. Commun.">
        <title>Diversity and evolution of the emerging Pandoraviridae family.</title>
        <authorList>
            <person name="Legendre M."/>
            <person name="Fabre E."/>
            <person name="Poirot O."/>
            <person name="Jeudy S."/>
            <person name="Lartigue A."/>
            <person name="Alempic J.M."/>
            <person name="Beucher L."/>
            <person name="Philippe N."/>
            <person name="Bertaux L."/>
            <person name="Christo-Foroux E."/>
            <person name="Labadie K."/>
            <person name="Coute Y."/>
            <person name="Abergel C."/>
            <person name="Claverie J.M."/>
        </authorList>
    </citation>
    <scope>NUCLEOTIDE SEQUENCE [LARGE SCALE GENOMIC DNA]</scope>
    <source>
        <strain evidence="3">Neocaledonia</strain>
    </source>
</reference>
<proteinExistence type="predicted"/>
<dbReference type="EMBL" id="MG011690">
    <property type="protein sequence ID" value="AVK76431.1"/>
    <property type="molecule type" value="Genomic_DNA"/>
</dbReference>
<evidence type="ECO:0000256" key="1">
    <source>
        <dbReference type="SAM" id="MobiDB-lite"/>
    </source>
</evidence>
<feature type="region of interest" description="Disordered" evidence="1">
    <location>
        <begin position="62"/>
        <end position="128"/>
    </location>
</feature>
<dbReference type="GeneID" id="36843144"/>
<keyword evidence="2" id="KW-0812">Transmembrane</keyword>
<name>A0A2U7UD88_9VIRU</name>